<proteinExistence type="predicted"/>
<feature type="compositionally biased region" description="Low complexity" evidence="1">
    <location>
        <begin position="258"/>
        <end position="269"/>
    </location>
</feature>
<dbReference type="Proteomes" id="UP001560296">
    <property type="component" value="Unassembled WGS sequence"/>
</dbReference>
<name>A0ABV3Z0T6_9PSED</name>
<keyword evidence="3" id="KW-1185">Reference proteome</keyword>
<comment type="caution">
    <text evidence="2">The sequence shown here is derived from an EMBL/GenBank/DDBJ whole genome shotgun (WGS) entry which is preliminary data.</text>
</comment>
<dbReference type="RefSeq" id="WP_369289360.1">
    <property type="nucleotide sequence ID" value="NZ_JBFTEG010000025.1"/>
</dbReference>
<feature type="region of interest" description="Disordered" evidence="1">
    <location>
        <begin position="250"/>
        <end position="269"/>
    </location>
</feature>
<accession>A0ABV3Z0T6</accession>
<sequence length="269" mass="30019">MVQLDEPGEGFVLDAQRLLERELPELTHQHRASSVRRLERELASGSPICSMTMLRRRERDDVGYFIEYLPVPPMELVIRLESLPESAIENGKISLLKLLDLPLRGGISPTRAYPLELQDLIKAGVTKGSIEILGSPSLNVNLMAMISHRRLDYTFEFPVITEQYSRIAPLSEPLVSLPMAESQTLITAGLYCPRTAWGRTMAARIDAAARRLAQAPDILLTLYSVSQRAIYEQQLRDYFRARATVQFPGVEPPLQVDPPLTAAPSSTAP</sequence>
<reference evidence="2 3" key="1">
    <citation type="submission" date="2024-07" db="EMBL/GenBank/DDBJ databases">
        <authorList>
            <person name="Li M."/>
        </authorList>
    </citation>
    <scope>NUCLEOTIDE SEQUENCE [LARGE SCALE GENOMIC DNA]</scope>
    <source>
        <strain evidence="2 3">25A3E</strain>
    </source>
</reference>
<organism evidence="2 3">
    <name type="scientific">Pseudomonas zhanjiangensis</name>
    <dbReference type="NCBI Taxonomy" id="3239015"/>
    <lineage>
        <taxon>Bacteria</taxon>
        <taxon>Pseudomonadati</taxon>
        <taxon>Pseudomonadota</taxon>
        <taxon>Gammaproteobacteria</taxon>
        <taxon>Pseudomonadales</taxon>
        <taxon>Pseudomonadaceae</taxon>
        <taxon>Pseudomonas</taxon>
    </lineage>
</organism>
<evidence type="ECO:0000313" key="2">
    <source>
        <dbReference type="EMBL" id="MEX6504425.1"/>
    </source>
</evidence>
<gene>
    <name evidence="2" type="ORF">AB5S05_20420</name>
</gene>
<dbReference type="EMBL" id="JBFTEG010000025">
    <property type="protein sequence ID" value="MEX6504425.1"/>
    <property type="molecule type" value="Genomic_DNA"/>
</dbReference>
<evidence type="ECO:0000313" key="3">
    <source>
        <dbReference type="Proteomes" id="UP001560296"/>
    </source>
</evidence>
<evidence type="ECO:0000256" key="1">
    <source>
        <dbReference type="SAM" id="MobiDB-lite"/>
    </source>
</evidence>
<protein>
    <submittedName>
        <fullName evidence="2">Uncharacterized protein</fullName>
    </submittedName>
</protein>